<name>A0A3P7IG82_STRVU</name>
<reference evidence="2 3" key="1">
    <citation type="submission" date="2018-11" db="EMBL/GenBank/DDBJ databases">
        <authorList>
            <consortium name="Pathogen Informatics"/>
        </authorList>
    </citation>
    <scope>NUCLEOTIDE SEQUENCE [LARGE SCALE GENOMIC DNA]</scope>
</reference>
<keyword evidence="1" id="KW-0812">Transmembrane</keyword>
<dbReference type="AlphaFoldDB" id="A0A3P7IG82"/>
<keyword evidence="3" id="KW-1185">Reference proteome</keyword>
<sequence>MQLKFLQIIAFLLLILGMFIYNDMFINPWFRRTFLPSVDDPDPGTAARSERNSAGNIQSMFKVLEPGGISQRRIG</sequence>
<evidence type="ECO:0000313" key="2">
    <source>
        <dbReference type="EMBL" id="VDM65779.1"/>
    </source>
</evidence>
<gene>
    <name evidence="2" type="ORF">SVUK_LOCUS777</name>
</gene>
<protein>
    <submittedName>
        <fullName evidence="2">Uncharacterized protein</fullName>
    </submittedName>
</protein>
<organism evidence="2 3">
    <name type="scientific">Strongylus vulgaris</name>
    <name type="common">Blood worm</name>
    <dbReference type="NCBI Taxonomy" id="40348"/>
    <lineage>
        <taxon>Eukaryota</taxon>
        <taxon>Metazoa</taxon>
        <taxon>Ecdysozoa</taxon>
        <taxon>Nematoda</taxon>
        <taxon>Chromadorea</taxon>
        <taxon>Rhabditida</taxon>
        <taxon>Rhabditina</taxon>
        <taxon>Rhabditomorpha</taxon>
        <taxon>Strongyloidea</taxon>
        <taxon>Strongylidae</taxon>
        <taxon>Strongylus</taxon>
    </lineage>
</organism>
<proteinExistence type="predicted"/>
<keyword evidence="1" id="KW-1133">Transmembrane helix</keyword>
<feature type="transmembrane region" description="Helical" evidence="1">
    <location>
        <begin position="6"/>
        <end position="26"/>
    </location>
</feature>
<accession>A0A3P7IG82</accession>
<evidence type="ECO:0000313" key="3">
    <source>
        <dbReference type="Proteomes" id="UP000270094"/>
    </source>
</evidence>
<dbReference type="EMBL" id="UYYB01001384">
    <property type="protein sequence ID" value="VDM65779.1"/>
    <property type="molecule type" value="Genomic_DNA"/>
</dbReference>
<dbReference type="Proteomes" id="UP000270094">
    <property type="component" value="Unassembled WGS sequence"/>
</dbReference>
<evidence type="ECO:0000256" key="1">
    <source>
        <dbReference type="SAM" id="Phobius"/>
    </source>
</evidence>
<keyword evidence="1" id="KW-0472">Membrane</keyword>